<protein>
    <submittedName>
        <fullName evidence="1">Uncharacterized protein</fullName>
    </submittedName>
</protein>
<organism evidence="1 2">
    <name type="scientific">Heracleum sosnowskyi</name>
    <dbReference type="NCBI Taxonomy" id="360622"/>
    <lineage>
        <taxon>Eukaryota</taxon>
        <taxon>Viridiplantae</taxon>
        <taxon>Streptophyta</taxon>
        <taxon>Embryophyta</taxon>
        <taxon>Tracheophyta</taxon>
        <taxon>Spermatophyta</taxon>
        <taxon>Magnoliopsida</taxon>
        <taxon>eudicotyledons</taxon>
        <taxon>Gunneridae</taxon>
        <taxon>Pentapetalae</taxon>
        <taxon>asterids</taxon>
        <taxon>campanulids</taxon>
        <taxon>Apiales</taxon>
        <taxon>Apiaceae</taxon>
        <taxon>Apioideae</taxon>
        <taxon>apioid superclade</taxon>
        <taxon>Tordylieae</taxon>
        <taxon>Tordyliinae</taxon>
        <taxon>Heracleum</taxon>
    </lineage>
</organism>
<sequence>MEKNLNYGIIKPQEAGKKTSCLVSYVSNKFVSRIILLVEALPALLTYYWRMKKPETSQCTAFVAKNTDQAASDLSKVLHVEIEAEPIKKHHVAKRIRVLNCSEPVLIQKFGKS</sequence>
<reference evidence="1" key="1">
    <citation type="submission" date="2023-02" db="EMBL/GenBank/DDBJ databases">
        <title>Genome of toxic invasive species Heracleum sosnowskyi carries increased number of genes despite the absence of recent whole-genome duplications.</title>
        <authorList>
            <person name="Schelkunov M."/>
            <person name="Shtratnikova V."/>
            <person name="Makarenko M."/>
            <person name="Klepikova A."/>
            <person name="Omelchenko D."/>
            <person name="Novikova G."/>
            <person name="Obukhova E."/>
            <person name="Bogdanov V."/>
            <person name="Penin A."/>
            <person name="Logacheva M."/>
        </authorList>
    </citation>
    <scope>NUCLEOTIDE SEQUENCE</scope>
    <source>
        <strain evidence="1">Hsosn_3</strain>
        <tissue evidence="1">Leaf</tissue>
    </source>
</reference>
<dbReference type="Proteomes" id="UP001237642">
    <property type="component" value="Unassembled WGS sequence"/>
</dbReference>
<accession>A0AAD8H2K4</accession>
<dbReference type="AlphaFoldDB" id="A0AAD8H2K4"/>
<gene>
    <name evidence="1" type="ORF">POM88_043522</name>
</gene>
<keyword evidence="2" id="KW-1185">Reference proteome</keyword>
<proteinExistence type="predicted"/>
<comment type="caution">
    <text evidence="1">The sequence shown here is derived from an EMBL/GenBank/DDBJ whole genome shotgun (WGS) entry which is preliminary data.</text>
</comment>
<dbReference type="EMBL" id="JAUIZM010000010">
    <property type="protein sequence ID" value="KAK1359048.1"/>
    <property type="molecule type" value="Genomic_DNA"/>
</dbReference>
<evidence type="ECO:0000313" key="2">
    <source>
        <dbReference type="Proteomes" id="UP001237642"/>
    </source>
</evidence>
<evidence type="ECO:0000313" key="1">
    <source>
        <dbReference type="EMBL" id="KAK1359048.1"/>
    </source>
</evidence>
<name>A0AAD8H2K4_9APIA</name>
<reference evidence="1" key="2">
    <citation type="submission" date="2023-05" db="EMBL/GenBank/DDBJ databases">
        <authorList>
            <person name="Schelkunov M.I."/>
        </authorList>
    </citation>
    <scope>NUCLEOTIDE SEQUENCE</scope>
    <source>
        <strain evidence="1">Hsosn_3</strain>
        <tissue evidence="1">Leaf</tissue>
    </source>
</reference>